<evidence type="ECO:0000313" key="2">
    <source>
        <dbReference type="EMBL" id="CAL1588338.1"/>
    </source>
</evidence>
<evidence type="ECO:0000313" key="3">
    <source>
        <dbReference type="Proteomes" id="UP001497482"/>
    </source>
</evidence>
<accession>A0AAV2KIF2</accession>
<feature type="chain" id="PRO_5043785700" description="Saposin B-type domain-containing protein" evidence="1">
    <location>
        <begin position="19"/>
        <end position="157"/>
    </location>
</feature>
<keyword evidence="3" id="KW-1185">Reference proteome</keyword>
<dbReference type="EMBL" id="OZ035840">
    <property type="protein sequence ID" value="CAL1588338.1"/>
    <property type="molecule type" value="Genomic_DNA"/>
</dbReference>
<sequence length="157" mass="17853">MKIPVFVYFFGFISFGLSEQIERKLLCESCLAAAKEIETALKDAPISGRMVVIKKLIRGYVCNKLAEDKRPSCMQLLGMFRDEFSQALAGKVSDPKQLGVVLCYEQSKACVGVKLHSFKEHPNLNLERDIDDLLRDNKEKVRFVKPIHSTGMRKEEL</sequence>
<protein>
    <recommendedName>
        <fullName evidence="4">Saposin B-type domain-containing protein</fullName>
    </recommendedName>
</protein>
<feature type="signal peptide" evidence="1">
    <location>
        <begin position="1"/>
        <end position="18"/>
    </location>
</feature>
<evidence type="ECO:0008006" key="4">
    <source>
        <dbReference type="Google" id="ProtNLM"/>
    </source>
</evidence>
<organism evidence="2 3">
    <name type="scientific">Knipowitschia caucasica</name>
    <name type="common">Caucasian dwarf goby</name>
    <name type="synonym">Pomatoschistus caucasicus</name>
    <dbReference type="NCBI Taxonomy" id="637954"/>
    <lineage>
        <taxon>Eukaryota</taxon>
        <taxon>Metazoa</taxon>
        <taxon>Chordata</taxon>
        <taxon>Craniata</taxon>
        <taxon>Vertebrata</taxon>
        <taxon>Euteleostomi</taxon>
        <taxon>Actinopterygii</taxon>
        <taxon>Neopterygii</taxon>
        <taxon>Teleostei</taxon>
        <taxon>Neoteleostei</taxon>
        <taxon>Acanthomorphata</taxon>
        <taxon>Gobiaria</taxon>
        <taxon>Gobiiformes</taxon>
        <taxon>Gobioidei</taxon>
        <taxon>Gobiidae</taxon>
        <taxon>Gobiinae</taxon>
        <taxon>Knipowitschia</taxon>
    </lineage>
</organism>
<reference evidence="2 3" key="1">
    <citation type="submission" date="2024-04" db="EMBL/GenBank/DDBJ databases">
        <authorList>
            <person name="Waldvogel A.-M."/>
            <person name="Schoenle A."/>
        </authorList>
    </citation>
    <scope>NUCLEOTIDE SEQUENCE [LARGE SCALE GENOMIC DNA]</scope>
</reference>
<dbReference type="Proteomes" id="UP001497482">
    <property type="component" value="Chromosome 18"/>
</dbReference>
<keyword evidence="1" id="KW-0732">Signal</keyword>
<name>A0AAV2KIF2_KNICA</name>
<dbReference type="AlphaFoldDB" id="A0AAV2KIF2"/>
<evidence type="ECO:0000256" key="1">
    <source>
        <dbReference type="SAM" id="SignalP"/>
    </source>
</evidence>
<gene>
    <name evidence="2" type="ORF">KC01_LOCUS18150</name>
</gene>
<proteinExistence type="predicted"/>